<dbReference type="PANTHER" id="PTHR34501">
    <property type="entry name" value="PROTEIN YDDL-RELATED"/>
    <property type="match status" value="1"/>
</dbReference>
<evidence type="ECO:0000256" key="5">
    <source>
        <dbReference type="ARBA" id="ARBA00022692"/>
    </source>
</evidence>
<accession>A0A411HQH4</accession>
<comment type="subunit">
    <text evidence="2">Homotrimer.</text>
</comment>
<dbReference type="GO" id="GO:0006811">
    <property type="term" value="P:monoatomic ion transport"/>
    <property type="evidence" value="ECO:0007669"/>
    <property type="project" value="UniProtKB-KW"/>
</dbReference>
<dbReference type="Pfam" id="PF13609">
    <property type="entry name" value="Porin_4"/>
    <property type="match status" value="1"/>
</dbReference>
<keyword evidence="13" id="KW-1185">Reference proteome</keyword>
<gene>
    <name evidence="12" type="ORF">ELE36_14320</name>
</gene>
<keyword evidence="8" id="KW-0626">Porin</keyword>
<dbReference type="PANTHER" id="PTHR34501:SF9">
    <property type="entry name" value="MAJOR OUTER MEMBRANE PROTEIN P.IA"/>
    <property type="match status" value="1"/>
</dbReference>
<dbReference type="GO" id="GO:0046930">
    <property type="term" value="C:pore complex"/>
    <property type="evidence" value="ECO:0007669"/>
    <property type="project" value="UniProtKB-KW"/>
</dbReference>
<organism evidence="12 13">
    <name type="scientific">Pseudolysobacter antarcticus</name>
    <dbReference type="NCBI Taxonomy" id="2511995"/>
    <lineage>
        <taxon>Bacteria</taxon>
        <taxon>Pseudomonadati</taxon>
        <taxon>Pseudomonadota</taxon>
        <taxon>Gammaproteobacteria</taxon>
        <taxon>Lysobacterales</taxon>
        <taxon>Rhodanobacteraceae</taxon>
        <taxon>Pseudolysobacter</taxon>
    </lineage>
</organism>
<evidence type="ECO:0000256" key="2">
    <source>
        <dbReference type="ARBA" id="ARBA00011233"/>
    </source>
</evidence>
<sequence>MIASAATAGAAQAADDSSLTWNGVTLYGTVDIGVAYQTHGTPLSDDFYTGLGYLISKNSNKSITSIAPNAMSQSKVGLKGTEQIADGLSVVFKVETGFNPQSGKISDALQSLVNNNGRALNNQSTNADGGRAGQIFNGAAYAGLSSKDFGTVTLGRQTGLLTDAIGKYDPQGGSYAFSVIGYSGATAGGGDTENTRLDRSIKYIYSNGPVRVSGLYQFGDTGGQGGSTTQFDIGGDYAGFSVDGLYSKKNGAIGASPLSAAQFATLPHDSLAATISDNTAFTLAANYTTGPFKISGGYEHITYKNPSDPLVAGFNGLGGYEFSVVNNNAYAIHKVLEVSWIGAKYKISDALDLTGAYYHYDQNSYQGVTGNPLVKTNCSDTRAGSCSGSLNAFSLVADYKFTKRFDVYAGAMFSKVSDGLASGYLHTSTIDPTIGGRFNF</sequence>
<dbReference type="GO" id="GO:0009279">
    <property type="term" value="C:cell outer membrane"/>
    <property type="evidence" value="ECO:0007669"/>
    <property type="project" value="UniProtKB-SubCell"/>
</dbReference>
<dbReference type="InterPro" id="IPR033900">
    <property type="entry name" value="Gram_neg_porin_domain"/>
</dbReference>
<evidence type="ECO:0000313" key="12">
    <source>
        <dbReference type="EMBL" id="QBB72707.1"/>
    </source>
</evidence>
<protein>
    <submittedName>
        <fullName evidence="12">Porin</fullName>
    </submittedName>
</protein>
<keyword evidence="6" id="KW-0732">Signal</keyword>
<evidence type="ECO:0000313" key="13">
    <source>
        <dbReference type="Proteomes" id="UP000291562"/>
    </source>
</evidence>
<proteinExistence type="predicted"/>
<name>A0A411HQH4_9GAMM</name>
<evidence type="ECO:0000256" key="8">
    <source>
        <dbReference type="ARBA" id="ARBA00023114"/>
    </source>
</evidence>
<dbReference type="CDD" id="cd00342">
    <property type="entry name" value="gram_neg_porins"/>
    <property type="match status" value="1"/>
</dbReference>
<evidence type="ECO:0000256" key="10">
    <source>
        <dbReference type="ARBA" id="ARBA00023237"/>
    </source>
</evidence>
<dbReference type="Proteomes" id="UP000291562">
    <property type="component" value="Chromosome"/>
</dbReference>
<dbReference type="OrthoDB" id="5932506at2"/>
<evidence type="ECO:0000256" key="9">
    <source>
        <dbReference type="ARBA" id="ARBA00023136"/>
    </source>
</evidence>
<keyword evidence="7" id="KW-0406">Ion transport</keyword>
<evidence type="ECO:0000256" key="4">
    <source>
        <dbReference type="ARBA" id="ARBA00022452"/>
    </source>
</evidence>
<evidence type="ECO:0000256" key="1">
    <source>
        <dbReference type="ARBA" id="ARBA00004571"/>
    </source>
</evidence>
<comment type="subcellular location">
    <subcellularLocation>
        <location evidence="1">Cell outer membrane</location>
        <topology evidence="1">Multi-pass membrane protein</topology>
    </subcellularLocation>
</comment>
<keyword evidence="3" id="KW-0813">Transport</keyword>
<evidence type="ECO:0000256" key="6">
    <source>
        <dbReference type="ARBA" id="ARBA00022729"/>
    </source>
</evidence>
<dbReference type="InterPro" id="IPR050298">
    <property type="entry name" value="Gram-neg_bact_OMP"/>
</dbReference>
<keyword evidence="5" id="KW-0812">Transmembrane</keyword>
<dbReference type="SUPFAM" id="SSF56935">
    <property type="entry name" value="Porins"/>
    <property type="match status" value="1"/>
</dbReference>
<evidence type="ECO:0000259" key="11">
    <source>
        <dbReference type="Pfam" id="PF13609"/>
    </source>
</evidence>
<dbReference type="Gene3D" id="2.40.160.10">
    <property type="entry name" value="Porin"/>
    <property type="match status" value="1"/>
</dbReference>
<dbReference type="AlphaFoldDB" id="A0A411HQH4"/>
<evidence type="ECO:0000256" key="3">
    <source>
        <dbReference type="ARBA" id="ARBA00022448"/>
    </source>
</evidence>
<dbReference type="InterPro" id="IPR023614">
    <property type="entry name" value="Porin_dom_sf"/>
</dbReference>
<keyword evidence="4" id="KW-1134">Transmembrane beta strand</keyword>
<feature type="domain" description="Porin" evidence="11">
    <location>
        <begin position="3"/>
        <end position="418"/>
    </location>
</feature>
<keyword evidence="9" id="KW-0472">Membrane</keyword>
<dbReference type="EMBL" id="CP035704">
    <property type="protein sequence ID" value="QBB72707.1"/>
    <property type="molecule type" value="Genomic_DNA"/>
</dbReference>
<reference evidence="12 13" key="1">
    <citation type="submission" date="2019-01" db="EMBL/GenBank/DDBJ databases">
        <title>Pseudolysobacter antarctica gen. nov., sp. nov., isolated from Fildes Peninsula, Antarctica.</title>
        <authorList>
            <person name="Wei Z."/>
            <person name="Peng F."/>
        </authorList>
    </citation>
    <scope>NUCLEOTIDE SEQUENCE [LARGE SCALE GENOMIC DNA]</scope>
    <source>
        <strain evidence="12 13">AQ6-296</strain>
    </source>
</reference>
<dbReference type="GO" id="GO:0015288">
    <property type="term" value="F:porin activity"/>
    <property type="evidence" value="ECO:0007669"/>
    <property type="project" value="UniProtKB-KW"/>
</dbReference>
<dbReference type="KEGG" id="xbc:ELE36_14320"/>
<keyword evidence="10" id="KW-0998">Cell outer membrane</keyword>
<evidence type="ECO:0000256" key="7">
    <source>
        <dbReference type="ARBA" id="ARBA00023065"/>
    </source>
</evidence>